<dbReference type="OrthoDB" id="259356at2"/>
<evidence type="ECO:0000313" key="3">
    <source>
        <dbReference type="EMBL" id="RXK56353.1"/>
    </source>
</evidence>
<dbReference type="Gene3D" id="2.60.120.560">
    <property type="entry name" value="Exo-inulinase, domain 1"/>
    <property type="match status" value="1"/>
</dbReference>
<dbReference type="Pfam" id="PF06439">
    <property type="entry name" value="3keto-disac_hyd"/>
    <property type="match status" value="1"/>
</dbReference>
<gene>
    <name evidence="3" type="ORF">ESB00_10915</name>
</gene>
<name>A0A4Q1CB77_9BACT</name>
<evidence type="ECO:0000256" key="1">
    <source>
        <dbReference type="SAM" id="MobiDB-lite"/>
    </source>
</evidence>
<keyword evidence="4" id="KW-1185">Reference proteome</keyword>
<feature type="region of interest" description="Disordered" evidence="1">
    <location>
        <begin position="37"/>
        <end position="62"/>
    </location>
</feature>
<feature type="compositionally biased region" description="Polar residues" evidence="1">
    <location>
        <begin position="37"/>
        <end position="53"/>
    </location>
</feature>
<comment type="caution">
    <text evidence="3">The sequence shown here is derived from an EMBL/GenBank/DDBJ whole genome shotgun (WGS) entry which is preliminary data.</text>
</comment>
<dbReference type="InterPro" id="IPR010496">
    <property type="entry name" value="AL/BT2_dom"/>
</dbReference>
<evidence type="ECO:0000259" key="2">
    <source>
        <dbReference type="Pfam" id="PF06439"/>
    </source>
</evidence>
<dbReference type="Proteomes" id="UP000290218">
    <property type="component" value="Unassembled WGS sequence"/>
</dbReference>
<sequence length="317" mass="35593">MGSGNSRPCISTWAAPICSPATRERCWPDRDFPTACKRQSSSFGDTNQPTFPENTRPRIRQPPQTPMKLIRFITFSALFVAVMSAAPAPTPLFNGRDLTDWEIWLEKGVEPTEAAKIFTVADGVIHVYPQAKAGARQPFGGLVTKQSYSRYVLQLEYRWGEHKFAPRAEAVRDAGVLFHLHETNVIWPASVECQIQEGDTGDLWAIQTRVTSPVQNVIRNYSERGTPETRGGKDARFARFHRSYCHEQPGWNKLELTVDGATAVFRVNGYVVNAVTSMERWDAATQTYVPLTFGRILLQAEGAEVFYRNITITPLTP</sequence>
<evidence type="ECO:0000313" key="4">
    <source>
        <dbReference type="Proteomes" id="UP000290218"/>
    </source>
</evidence>
<feature type="domain" description="3-keto-alpha-glucoside-1,2-lyase/3-keto-2-hydroxy-glucal hydratase" evidence="2">
    <location>
        <begin position="90"/>
        <end position="313"/>
    </location>
</feature>
<protein>
    <submittedName>
        <fullName evidence="3">DUF1080 domain-containing protein</fullName>
    </submittedName>
</protein>
<accession>A0A4Q1CB77</accession>
<proteinExistence type="predicted"/>
<dbReference type="EMBL" id="SDHX01000001">
    <property type="protein sequence ID" value="RXK56353.1"/>
    <property type="molecule type" value="Genomic_DNA"/>
</dbReference>
<dbReference type="AlphaFoldDB" id="A0A4Q1CB77"/>
<reference evidence="3 4" key="1">
    <citation type="submission" date="2019-01" db="EMBL/GenBank/DDBJ databases">
        <title>Lacunisphaera sp. strain TWA-58.</title>
        <authorList>
            <person name="Chen W.-M."/>
        </authorList>
    </citation>
    <scope>NUCLEOTIDE SEQUENCE [LARGE SCALE GENOMIC DNA]</scope>
    <source>
        <strain evidence="3 4">TWA-58</strain>
    </source>
</reference>
<dbReference type="GO" id="GO:0016787">
    <property type="term" value="F:hydrolase activity"/>
    <property type="evidence" value="ECO:0007669"/>
    <property type="project" value="InterPro"/>
</dbReference>
<organism evidence="3 4">
    <name type="scientific">Oleiharenicola lentus</name>
    <dbReference type="NCBI Taxonomy" id="2508720"/>
    <lineage>
        <taxon>Bacteria</taxon>
        <taxon>Pseudomonadati</taxon>
        <taxon>Verrucomicrobiota</taxon>
        <taxon>Opitutia</taxon>
        <taxon>Opitutales</taxon>
        <taxon>Opitutaceae</taxon>
        <taxon>Oleiharenicola</taxon>
    </lineage>
</organism>